<dbReference type="Proteomes" id="UP000054653">
    <property type="component" value="Unassembled WGS sequence"/>
</dbReference>
<protein>
    <submittedName>
        <fullName evidence="1">Uncharacterized protein</fullName>
    </submittedName>
</protein>
<dbReference type="EMBL" id="JYDI01000019">
    <property type="protein sequence ID" value="KRY58619.1"/>
    <property type="molecule type" value="Genomic_DNA"/>
</dbReference>
<evidence type="ECO:0000313" key="1">
    <source>
        <dbReference type="EMBL" id="KRY58619.1"/>
    </source>
</evidence>
<accession>A0A0V1DB20</accession>
<comment type="caution">
    <text evidence="1">The sequence shown here is derived from an EMBL/GenBank/DDBJ whole genome shotgun (WGS) entry which is preliminary data.</text>
</comment>
<proteinExistence type="predicted"/>
<name>A0A0V1DB20_TRIBR</name>
<reference evidence="1 2" key="1">
    <citation type="submission" date="2015-01" db="EMBL/GenBank/DDBJ databases">
        <title>Evolution of Trichinella species and genotypes.</title>
        <authorList>
            <person name="Korhonen P.K."/>
            <person name="Edoardo P."/>
            <person name="Giuseppe L.R."/>
            <person name="Gasser R.B."/>
        </authorList>
    </citation>
    <scope>NUCLEOTIDE SEQUENCE [LARGE SCALE GENOMIC DNA]</scope>
    <source>
        <strain evidence="1">ISS120</strain>
    </source>
</reference>
<sequence length="62" mass="6969">MLTSDEKTPNSSYLTATYVAADYIELLPFCCALQQLLKMRQFSRQHLQPLNNVMSSSTVKAA</sequence>
<evidence type="ECO:0000313" key="2">
    <source>
        <dbReference type="Proteomes" id="UP000054653"/>
    </source>
</evidence>
<dbReference type="AlphaFoldDB" id="A0A0V1DB20"/>
<keyword evidence="2" id="KW-1185">Reference proteome</keyword>
<gene>
    <name evidence="1" type="ORF">T03_2260</name>
</gene>
<organism evidence="1 2">
    <name type="scientific">Trichinella britovi</name>
    <name type="common">Parasitic roundworm</name>
    <dbReference type="NCBI Taxonomy" id="45882"/>
    <lineage>
        <taxon>Eukaryota</taxon>
        <taxon>Metazoa</taxon>
        <taxon>Ecdysozoa</taxon>
        <taxon>Nematoda</taxon>
        <taxon>Enoplea</taxon>
        <taxon>Dorylaimia</taxon>
        <taxon>Trichinellida</taxon>
        <taxon>Trichinellidae</taxon>
        <taxon>Trichinella</taxon>
    </lineage>
</organism>